<organism evidence="1">
    <name type="scientific">Anguilla anguilla</name>
    <name type="common">European freshwater eel</name>
    <name type="synonym">Muraena anguilla</name>
    <dbReference type="NCBI Taxonomy" id="7936"/>
    <lineage>
        <taxon>Eukaryota</taxon>
        <taxon>Metazoa</taxon>
        <taxon>Chordata</taxon>
        <taxon>Craniata</taxon>
        <taxon>Vertebrata</taxon>
        <taxon>Euteleostomi</taxon>
        <taxon>Actinopterygii</taxon>
        <taxon>Neopterygii</taxon>
        <taxon>Teleostei</taxon>
        <taxon>Anguilliformes</taxon>
        <taxon>Anguillidae</taxon>
        <taxon>Anguilla</taxon>
    </lineage>
</organism>
<reference evidence="1" key="2">
    <citation type="journal article" date="2015" name="Fish Shellfish Immunol.">
        <title>Early steps in the European eel (Anguilla anguilla)-Vibrio vulnificus interaction in the gills: Role of the RtxA13 toxin.</title>
        <authorList>
            <person name="Callol A."/>
            <person name="Pajuelo D."/>
            <person name="Ebbesson L."/>
            <person name="Teles M."/>
            <person name="MacKenzie S."/>
            <person name="Amaro C."/>
        </authorList>
    </citation>
    <scope>NUCLEOTIDE SEQUENCE</scope>
</reference>
<sequence>MNNVNIRNPQNSRIRLSHNQNFIIRLSHSHIREFSLLHVQNSRIA</sequence>
<accession>A0A0E9SCP1</accession>
<dbReference type="AlphaFoldDB" id="A0A0E9SCP1"/>
<protein>
    <submittedName>
        <fullName evidence="1">Uncharacterized protein</fullName>
    </submittedName>
</protein>
<proteinExistence type="predicted"/>
<dbReference type="EMBL" id="GBXM01069536">
    <property type="protein sequence ID" value="JAH39041.1"/>
    <property type="molecule type" value="Transcribed_RNA"/>
</dbReference>
<evidence type="ECO:0000313" key="1">
    <source>
        <dbReference type="EMBL" id="JAH39041.1"/>
    </source>
</evidence>
<reference evidence="1" key="1">
    <citation type="submission" date="2014-11" db="EMBL/GenBank/DDBJ databases">
        <authorList>
            <person name="Amaro Gonzalez C."/>
        </authorList>
    </citation>
    <scope>NUCLEOTIDE SEQUENCE</scope>
</reference>
<name>A0A0E9SCP1_ANGAN</name>